<evidence type="ECO:0000256" key="1">
    <source>
        <dbReference type="SAM" id="MobiDB-lite"/>
    </source>
</evidence>
<feature type="region of interest" description="Disordered" evidence="1">
    <location>
        <begin position="1"/>
        <end position="33"/>
    </location>
</feature>
<protein>
    <submittedName>
        <fullName evidence="2">Uncharacterized protein</fullName>
    </submittedName>
</protein>
<sequence>MSSALMQDQHHDADISNVGEDESSPFSGLPETQQIASCSRRYPFISNMETPAAYSLATTTSKTAARRRTLHLRLGPLATQTMAQYIFPQRPLHRDGNGSTKHPPVISPQT</sequence>
<evidence type="ECO:0000313" key="3">
    <source>
        <dbReference type="Proteomes" id="UP000001055"/>
    </source>
</evidence>
<dbReference type="AlphaFoldDB" id="Q0UE71"/>
<proteinExistence type="predicted"/>
<dbReference type="EMBL" id="CH445340">
    <property type="protein sequence ID" value="EAT82278.1"/>
    <property type="molecule type" value="Genomic_DNA"/>
</dbReference>
<dbReference type="VEuPathDB" id="FungiDB:JI435_099430"/>
<gene>
    <name evidence="2" type="ORF">SNOG_09943</name>
</gene>
<dbReference type="Proteomes" id="UP000001055">
    <property type="component" value="Unassembled WGS sequence"/>
</dbReference>
<evidence type="ECO:0000313" key="2">
    <source>
        <dbReference type="EMBL" id="EAT82278.1"/>
    </source>
</evidence>
<feature type="compositionally biased region" description="Polar residues" evidence="1">
    <location>
        <begin position="24"/>
        <end position="33"/>
    </location>
</feature>
<dbReference type="RefSeq" id="XP_001800229.1">
    <property type="nucleotide sequence ID" value="XM_001800177.1"/>
</dbReference>
<feature type="region of interest" description="Disordered" evidence="1">
    <location>
        <begin position="88"/>
        <end position="110"/>
    </location>
</feature>
<dbReference type="InParanoid" id="Q0UE71"/>
<accession>Q0UE71</accession>
<name>Q0UE71_PHANO</name>
<dbReference type="KEGG" id="pno:SNOG_09943"/>
<organism evidence="2 3">
    <name type="scientific">Phaeosphaeria nodorum (strain SN15 / ATCC MYA-4574 / FGSC 10173)</name>
    <name type="common">Glume blotch fungus</name>
    <name type="synonym">Parastagonospora nodorum</name>
    <dbReference type="NCBI Taxonomy" id="321614"/>
    <lineage>
        <taxon>Eukaryota</taxon>
        <taxon>Fungi</taxon>
        <taxon>Dikarya</taxon>
        <taxon>Ascomycota</taxon>
        <taxon>Pezizomycotina</taxon>
        <taxon>Dothideomycetes</taxon>
        <taxon>Pleosporomycetidae</taxon>
        <taxon>Pleosporales</taxon>
        <taxon>Pleosporineae</taxon>
        <taxon>Phaeosphaeriaceae</taxon>
        <taxon>Parastagonospora</taxon>
    </lineage>
</organism>
<reference evidence="3" key="1">
    <citation type="journal article" date="2007" name="Plant Cell">
        <title>Dothideomycete-plant interactions illuminated by genome sequencing and EST analysis of the wheat pathogen Stagonospora nodorum.</title>
        <authorList>
            <person name="Hane J.K."/>
            <person name="Lowe R.G."/>
            <person name="Solomon P.S."/>
            <person name="Tan K.C."/>
            <person name="Schoch C.L."/>
            <person name="Spatafora J.W."/>
            <person name="Crous P.W."/>
            <person name="Kodira C."/>
            <person name="Birren B.W."/>
            <person name="Galagan J.E."/>
            <person name="Torriani S.F."/>
            <person name="McDonald B.A."/>
            <person name="Oliver R.P."/>
        </authorList>
    </citation>
    <scope>NUCLEOTIDE SEQUENCE [LARGE SCALE GENOMIC DNA]</scope>
    <source>
        <strain evidence="3">SN15 / ATCC MYA-4574 / FGSC 10173</strain>
    </source>
</reference>
<dbReference type="GeneID" id="5977135"/>